<accession>A0A255ZZN6</accession>
<reference evidence="1 2" key="1">
    <citation type="submission" date="2017-07" db="EMBL/GenBank/DDBJ databases">
        <title>Flavobacterium cyanobacteriorum sp. nov., isolated from cyanobacterial aggregates in a eutrophic lake.</title>
        <authorList>
            <person name="Cai H."/>
        </authorList>
    </citation>
    <scope>NUCLEOTIDE SEQUENCE [LARGE SCALE GENOMIC DNA]</scope>
    <source>
        <strain evidence="1 2">TH021</strain>
    </source>
</reference>
<dbReference type="EMBL" id="NOXV01000107">
    <property type="protein sequence ID" value="OYQ46906.1"/>
    <property type="molecule type" value="Genomic_DNA"/>
</dbReference>
<dbReference type="AlphaFoldDB" id="A0A255ZZN6"/>
<sequence>MKKLIILFLASFILLSCENEPNEDQQLRNIIDFEKVAKTVKMSYFNDDEIEVLYLDKNSLNKNSSLYQTNFLANREVGNLYKTLFPLKLLTKEQIESFQKFKSDSYKIIGITGFHLNTGELKGVGFYIYDISKSNLSFYLYSIINSKFSLVDGFPKNTLDTDVKDIVFLSSMYFPTCDYSLIRLDSYEEFALDYSNNDLRFHLLNRHLRNNANFLKSVTVIRNENGNVHRMAGDPCSLAVHRCANGTPGSLCNGYYCWAPPQGPQDQDTTIQDGGGAESEEGTCSRKKVGAEIKSKIGQESFDTFISNLPLAKLYNLKDKLNSTTKGKTYVYMYYYTNLHLAKVLDMDLLVDMYNISFKLGQPIDDYLNNSTNKIIDNNLAADLKDLFQKIKSKTSNNDFKDFLDLLIFEVDNLKGLNSSQINNYLN</sequence>
<evidence type="ECO:0008006" key="3">
    <source>
        <dbReference type="Google" id="ProtNLM"/>
    </source>
</evidence>
<protein>
    <recommendedName>
        <fullName evidence="3">Lipoprotein</fullName>
    </recommendedName>
</protein>
<evidence type="ECO:0000313" key="2">
    <source>
        <dbReference type="Proteomes" id="UP000216605"/>
    </source>
</evidence>
<dbReference type="Proteomes" id="UP000216605">
    <property type="component" value="Unassembled WGS sequence"/>
</dbReference>
<comment type="caution">
    <text evidence="1">The sequence shown here is derived from an EMBL/GenBank/DDBJ whole genome shotgun (WGS) entry which is preliminary data.</text>
</comment>
<dbReference type="RefSeq" id="WP_094411799.1">
    <property type="nucleotide sequence ID" value="NZ_NOXV01000107.1"/>
</dbReference>
<name>A0A255ZZN6_9FLAO</name>
<proteinExistence type="predicted"/>
<organism evidence="1 2">
    <name type="scientific">Flavobacterium cyanobacteriorum</name>
    <dbReference type="NCBI Taxonomy" id="2022802"/>
    <lineage>
        <taxon>Bacteria</taxon>
        <taxon>Pseudomonadati</taxon>
        <taxon>Bacteroidota</taxon>
        <taxon>Flavobacteriia</taxon>
        <taxon>Flavobacteriales</taxon>
        <taxon>Flavobacteriaceae</taxon>
        <taxon>Flavobacterium</taxon>
    </lineage>
</organism>
<dbReference type="PROSITE" id="PS51257">
    <property type="entry name" value="PROKAR_LIPOPROTEIN"/>
    <property type="match status" value="1"/>
</dbReference>
<evidence type="ECO:0000313" key="1">
    <source>
        <dbReference type="EMBL" id="OYQ46906.1"/>
    </source>
</evidence>
<gene>
    <name evidence="1" type="ORF">CHU92_01245</name>
</gene>
<keyword evidence="2" id="KW-1185">Reference proteome</keyword>